<organism evidence="3">
    <name type="scientific">Tanacetum cinerariifolium</name>
    <name type="common">Dalmatian daisy</name>
    <name type="synonym">Chrysanthemum cinerariifolium</name>
    <dbReference type="NCBI Taxonomy" id="118510"/>
    <lineage>
        <taxon>Eukaryota</taxon>
        <taxon>Viridiplantae</taxon>
        <taxon>Streptophyta</taxon>
        <taxon>Embryophyta</taxon>
        <taxon>Tracheophyta</taxon>
        <taxon>Spermatophyta</taxon>
        <taxon>Magnoliopsida</taxon>
        <taxon>eudicotyledons</taxon>
        <taxon>Gunneridae</taxon>
        <taxon>Pentapetalae</taxon>
        <taxon>asterids</taxon>
        <taxon>campanulids</taxon>
        <taxon>Asterales</taxon>
        <taxon>Asteraceae</taxon>
        <taxon>Asteroideae</taxon>
        <taxon>Anthemideae</taxon>
        <taxon>Anthemidinae</taxon>
        <taxon>Tanacetum</taxon>
    </lineage>
</organism>
<feature type="non-terminal residue" evidence="3">
    <location>
        <position position="1"/>
    </location>
</feature>
<comment type="caution">
    <text evidence="3">The sequence shown here is derived from an EMBL/GenBank/DDBJ whole genome shotgun (WGS) entry which is preliminary data.</text>
</comment>
<feature type="compositionally biased region" description="Polar residues" evidence="1">
    <location>
        <begin position="116"/>
        <end position="129"/>
    </location>
</feature>
<name>A0A699JJK9_TANCI</name>
<accession>A0A699JJK9</accession>
<dbReference type="AlphaFoldDB" id="A0A699JJK9"/>
<proteinExistence type="predicted"/>
<evidence type="ECO:0000313" key="3">
    <source>
        <dbReference type="EMBL" id="GFA36890.1"/>
    </source>
</evidence>
<evidence type="ECO:0000259" key="2">
    <source>
        <dbReference type="Pfam" id="PF22936"/>
    </source>
</evidence>
<feature type="compositionally biased region" description="Basic and acidic residues" evidence="1">
    <location>
        <begin position="130"/>
        <end position="154"/>
    </location>
</feature>
<sequence length="217" mass="24301">GNPQQDLQDKGVIDSGCSSHMIGNVSYLIDYKEIDGGYVAFGGNPKRGKITGIENLVDHKVKVIRCDNGTEFKNRKMNQFYEMKACDDVAKDRMETVPGKNYILLPLWTADPLISQESKSSQDDGFQPSSDDRNKVDEDLRQESKCKDQDKENNDNSTNYVNAAGTNRVNAVSENSNNEHLFDPEMPELEDISTFTFLNDNKDDGAEADMNNLDTTI</sequence>
<dbReference type="EMBL" id="BKCJ010412230">
    <property type="protein sequence ID" value="GFA36890.1"/>
    <property type="molecule type" value="Genomic_DNA"/>
</dbReference>
<dbReference type="Pfam" id="PF22936">
    <property type="entry name" value="Pol_BBD"/>
    <property type="match status" value="1"/>
</dbReference>
<gene>
    <name evidence="3" type="ORF">Tci_608862</name>
</gene>
<evidence type="ECO:0000256" key="1">
    <source>
        <dbReference type="SAM" id="MobiDB-lite"/>
    </source>
</evidence>
<protein>
    <submittedName>
        <fullName evidence="3">Ribonuclease H-like domain-containing protein</fullName>
    </submittedName>
</protein>
<feature type="domain" description="Retrovirus-related Pol polyprotein from transposon TNT 1-94-like beta-barrel" evidence="2">
    <location>
        <begin position="12"/>
        <end position="52"/>
    </location>
</feature>
<dbReference type="InterPro" id="IPR054722">
    <property type="entry name" value="PolX-like_BBD"/>
</dbReference>
<reference evidence="3" key="1">
    <citation type="journal article" date="2019" name="Sci. Rep.">
        <title>Draft genome of Tanacetum cinerariifolium, the natural source of mosquito coil.</title>
        <authorList>
            <person name="Yamashiro T."/>
            <person name="Shiraishi A."/>
            <person name="Satake H."/>
            <person name="Nakayama K."/>
        </authorList>
    </citation>
    <scope>NUCLEOTIDE SEQUENCE</scope>
</reference>
<feature type="region of interest" description="Disordered" evidence="1">
    <location>
        <begin position="116"/>
        <end position="162"/>
    </location>
</feature>